<dbReference type="EMBL" id="BAABKC010000046">
    <property type="protein sequence ID" value="GAA5058599.1"/>
    <property type="molecule type" value="Genomic_DNA"/>
</dbReference>
<evidence type="ECO:0000256" key="1">
    <source>
        <dbReference type="SAM" id="MobiDB-lite"/>
    </source>
</evidence>
<feature type="compositionally biased region" description="Low complexity" evidence="1">
    <location>
        <begin position="133"/>
        <end position="178"/>
    </location>
</feature>
<comment type="caution">
    <text evidence="4">The sequence shown here is derived from an EMBL/GenBank/DDBJ whole genome shotgun (WGS) entry which is preliminary data.</text>
</comment>
<name>A0ABP9KGW5_9ACTN</name>
<keyword evidence="2" id="KW-0812">Transmembrane</keyword>
<keyword evidence="2" id="KW-1133">Transmembrane helix</keyword>
<keyword evidence="2" id="KW-0472">Membrane</keyword>
<dbReference type="NCBIfam" id="NF041528">
    <property type="entry name" value="strep_LAETG"/>
    <property type="match status" value="1"/>
</dbReference>
<evidence type="ECO:0000313" key="4">
    <source>
        <dbReference type="EMBL" id="GAA5058599.1"/>
    </source>
</evidence>
<feature type="compositionally biased region" description="Polar residues" evidence="1">
    <location>
        <begin position="184"/>
        <end position="196"/>
    </location>
</feature>
<organism evidence="4 5">
    <name type="scientific">Streptomyces similanensis</name>
    <dbReference type="NCBI Taxonomy" id="1274988"/>
    <lineage>
        <taxon>Bacteria</taxon>
        <taxon>Bacillati</taxon>
        <taxon>Actinomycetota</taxon>
        <taxon>Actinomycetes</taxon>
        <taxon>Kitasatosporales</taxon>
        <taxon>Streptomycetaceae</taxon>
        <taxon>Streptomyces</taxon>
    </lineage>
</organism>
<evidence type="ECO:0000313" key="5">
    <source>
        <dbReference type="Proteomes" id="UP001500124"/>
    </source>
</evidence>
<feature type="region of interest" description="Disordered" evidence="1">
    <location>
        <begin position="133"/>
        <end position="211"/>
    </location>
</feature>
<protein>
    <submittedName>
        <fullName evidence="4">LAETG motif-containing sortase-dependent surface protein</fullName>
    </submittedName>
</protein>
<gene>
    <name evidence="4" type="ORF">GCM10023336_33630</name>
</gene>
<feature type="chain" id="PRO_5046658712" evidence="3">
    <location>
        <begin position="37"/>
        <end position="247"/>
    </location>
</feature>
<proteinExistence type="predicted"/>
<sequence length="247" mass="24425">MAILSISRRTARPLRALCVAAASAALALGAAGTALACDISEFSAEAKCVDGNGVIVVTDKDASGAPAVVTVFLENNGADVKRIGTPRSVKGTARGATVSFTEDWQPNAEYRVRVKAGGKLVDEDIEPNLRTPSAACASATPSAPASPAKPGTPEQSATATPSAPATSAAPSTPAARTPVPVPSQSSTAPAGTTVDNAPSPAAGDSHLAETGTSSRTPLIAGIAVALVVVGGGAVFYGLRRRGTGSAR</sequence>
<keyword evidence="5" id="KW-1185">Reference proteome</keyword>
<evidence type="ECO:0000256" key="3">
    <source>
        <dbReference type="SAM" id="SignalP"/>
    </source>
</evidence>
<dbReference type="Proteomes" id="UP001500124">
    <property type="component" value="Unassembled WGS sequence"/>
</dbReference>
<keyword evidence="3" id="KW-0732">Signal</keyword>
<reference evidence="5" key="1">
    <citation type="journal article" date="2019" name="Int. J. Syst. Evol. Microbiol.">
        <title>The Global Catalogue of Microorganisms (GCM) 10K type strain sequencing project: providing services to taxonomists for standard genome sequencing and annotation.</title>
        <authorList>
            <consortium name="The Broad Institute Genomics Platform"/>
            <consortium name="The Broad Institute Genome Sequencing Center for Infectious Disease"/>
            <person name="Wu L."/>
            <person name="Ma J."/>
        </authorList>
    </citation>
    <scope>NUCLEOTIDE SEQUENCE [LARGE SCALE GENOMIC DNA]</scope>
    <source>
        <strain evidence="5">JCM 18410</strain>
    </source>
</reference>
<feature type="transmembrane region" description="Helical" evidence="2">
    <location>
        <begin position="218"/>
        <end position="238"/>
    </location>
</feature>
<evidence type="ECO:0000256" key="2">
    <source>
        <dbReference type="SAM" id="Phobius"/>
    </source>
</evidence>
<accession>A0ABP9KGW5</accession>
<feature type="signal peptide" evidence="3">
    <location>
        <begin position="1"/>
        <end position="36"/>
    </location>
</feature>